<keyword evidence="2" id="KW-1185">Reference proteome</keyword>
<evidence type="ECO:0000313" key="2">
    <source>
        <dbReference type="Proteomes" id="UP000410492"/>
    </source>
</evidence>
<name>A0A653BEF2_CALMS</name>
<reference evidence="1 2" key="1">
    <citation type="submission" date="2019-01" db="EMBL/GenBank/DDBJ databases">
        <authorList>
            <person name="Sayadi A."/>
        </authorList>
    </citation>
    <scope>NUCLEOTIDE SEQUENCE [LARGE SCALE GENOMIC DNA]</scope>
</reference>
<proteinExistence type="predicted"/>
<gene>
    <name evidence="1" type="ORF">CALMAC_LOCUS210</name>
</gene>
<evidence type="ECO:0000313" key="1">
    <source>
        <dbReference type="EMBL" id="VEN33779.1"/>
    </source>
</evidence>
<dbReference type="Proteomes" id="UP000410492">
    <property type="component" value="Unassembled WGS sequence"/>
</dbReference>
<dbReference type="OrthoDB" id="6788051at2759"/>
<protein>
    <submittedName>
        <fullName evidence="1">Uncharacterized protein</fullName>
    </submittedName>
</protein>
<accession>A0A653BEF2</accession>
<dbReference type="EMBL" id="CAACVG010000231">
    <property type="protein sequence ID" value="VEN33779.1"/>
    <property type="molecule type" value="Genomic_DNA"/>
</dbReference>
<sequence length="74" mass="8883">MTALRRYPRKSEYNDETMTDMHYVYGLSQENGLDASRRYAEMYPDIEYLPDLINDYENMVHSTKDRRIVVAIEK</sequence>
<dbReference type="AlphaFoldDB" id="A0A653BEF2"/>
<organism evidence="1 2">
    <name type="scientific">Callosobruchus maculatus</name>
    <name type="common">Southern cowpea weevil</name>
    <name type="synonym">Pulse bruchid</name>
    <dbReference type="NCBI Taxonomy" id="64391"/>
    <lineage>
        <taxon>Eukaryota</taxon>
        <taxon>Metazoa</taxon>
        <taxon>Ecdysozoa</taxon>
        <taxon>Arthropoda</taxon>
        <taxon>Hexapoda</taxon>
        <taxon>Insecta</taxon>
        <taxon>Pterygota</taxon>
        <taxon>Neoptera</taxon>
        <taxon>Endopterygota</taxon>
        <taxon>Coleoptera</taxon>
        <taxon>Polyphaga</taxon>
        <taxon>Cucujiformia</taxon>
        <taxon>Chrysomeloidea</taxon>
        <taxon>Chrysomelidae</taxon>
        <taxon>Bruchinae</taxon>
        <taxon>Bruchini</taxon>
        <taxon>Callosobruchus</taxon>
    </lineage>
</organism>